<protein>
    <recommendedName>
        <fullName evidence="3">DUF4302 domain-containing protein</fullName>
    </recommendedName>
</protein>
<accession>A0A1M5HIZ1</accession>
<dbReference type="STRING" id="288992.SAMN04488522_104684"/>
<dbReference type="OrthoDB" id="707849at2"/>
<dbReference type="PROSITE" id="PS51257">
    <property type="entry name" value="PROKAR_LIPOPROTEIN"/>
    <property type="match status" value="1"/>
</dbReference>
<dbReference type="EMBL" id="FQUQ01000004">
    <property type="protein sequence ID" value="SHG15943.1"/>
    <property type="molecule type" value="Genomic_DNA"/>
</dbReference>
<evidence type="ECO:0000313" key="2">
    <source>
        <dbReference type="Proteomes" id="UP000184287"/>
    </source>
</evidence>
<dbReference type="Proteomes" id="UP000184287">
    <property type="component" value="Unassembled WGS sequence"/>
</dbReference>
<proteinExistence type="predicted"/>
<keyword evidence="2" id="KW-1185">Reference proteome</keyword>
<dbReference type="AlphaFoldDB" id="A0A1M5HIZ1"/>
<gene>
    <name evidence="1" type="ORF">SAMN04488522_104684</name>
</gene>
<sequence>MKKNIIYILIAVFFMASCKKGELARFPVEKSFTDETIKLSDLQKLVASGTEGFKINVESTTGNSYSGYLRFNGANDAKFVLDNNLVAASTPVETKYAFRSKQTNAVLTFGKKGAFTALATALKLDSTYSYRSANKDTIVFLGDELGTKLSLIKAVKKDADEYLAGNMGKSMNAIKNLGAFKRYFKRLTIGANAYDLMFNGETKFLTINYLKNNSFQTFSSYYTYTNAGIDLATPFVDGATVMTSFSDLQVDLAANSGKLMTAGVAGIITNEIAPVAKDGTAAKAFFNSPPNGARWYSYEGFTVEGVPDAYGVKNIPGFIMLIFYPKVNPAYSRLGFWVNNAYGKYGPGPINEFPADGTIKFVDDGDFGTAPPAILPIVRNTTNKWQDTKGFYVIKTGKNTCDLVSVTDAKAWISWGPEK</sequence>
<reference evidence="2" key="1">
    <citation type="submission" date="2016-11" db="EMBL/GenBank/DDBJ databases">
        <authorList>
            <person name="Varghese N."/>
            <person name="Submissions S."/>
        </authorList>
    </citation>
    <scope>NUCLEOTIDE SEQUENCE [LARGE SCALE GENOMIC DNA]</scope>
    <source>
        <strain evidence="2">DSM 16990</strain>
    </source>
</reference>
<evidence type="ECO:0000313" key="1">
    <source>
        <dbReference type="EMBL" id="SHG15943.1"/>
    </source>
</evidence>
<evidence type="ECO:0008006" key="3">
    <source>
        <dbReference type="Google" id="ProtNLM"/>
    </source>
</evidence>
<dbReference type="InterPro" id="IPR025396">
    <property type="entry name" value="DUF4302"/>
</dbReference>
<dbReference type="RefSeq" id="WP_143166883.1">
    <property type="nucleotide sequence ID" value="NZ_FQUQ01000004.1"/>
</dbReference>
<name>A0A1M5HIZ1_9SPHI</name>
<dbReference type="Pfam" id="PF14135">
    <property type="entry name" value="DUF4302"/>
    <property type="match status" value="1"/>
</dbReference>
<organism evidence="1 2">
    <name type="scientific">Pedobacter caeni</name>
    <dbReference type="NCBI Taxonomy" id="288992"/>
    <lineage>
        <taxon>Bacteria</taxon>
        <taxon>Pseudomonadati</taxon>
        <taxon>Bacteroidota</taxon>
        <taxon>Sphingobacteriia</taxon>
        <taxon>Sphingobacteriales</taxon>
        <taxon>Sphingobacteriaceae</taxon>
        <taxon>Pedobacter</taxon>
    </lineage>
</organism>